<comment type="caution">
    <text evidence="2">The sequence shown here is derived from an EMBL/GenBank/DDBJ whole genome shotgun (WGS) entry which is preliminary data.</text>
</comment>
<dbReference type="NCBIfam" id="NF038383">
    <property type="entry name" value="lipo_LIC12048"/>
    <property type="match status" value="1"/>
</dbReference>
<dbReference type="EMBL" id="NPEI01000002">
    <property type="protein sequence ID" value="PKA17048.1"/>
    <property type="molecule type" value="Genomic_DNA"/>
</dbReference>
<protein>
    <recommendedName>
        <fullName evidence="4">Lipoprotein</fullName>
    </recommendedName>
</protein>
<feature type="compositionally biased region" description="Polar residues" evidence="1">
    <location>
        <begin position="128"/>
        <end position="146"/>
    </location>
</feature>
<sequence length="1428" mass="156226">MALNFFGCSGSWNFWDDGNVDLSKATWLVAEKVPLIVDKGGVPGITPTTPINNLFTLPPGTKVKATALGGVIDPTGTTIVNDFDGDGILNESETTTNVWVADYPVIEAIIAPPVTMKIQILKNSQSTSDEISNDITSSDFESNKTQGSERIHQNELNLRTVQFQDSFASSNELSNSTSQSTAYGTQSGIGPVQLGLNYSSSTSNSWEAKNSLSTTTTKWADKPFKNNIDTQANNLKSSSATSNAKKYRSEKTQKINETSQVDANAGYVRAALYIKNTSVNMPVKLTNILCSLMFENGTGDLIPIQSFRLRNDDYSLFEVNVYGGSEFGPYVVQLPGLNTSEIENAMAAGYNPKIFIVDYEMSHVPDSNYKSSLLNFSGNNLKIIEENAKGRTGLIRIYGPNMRQMYRVAAFDTPDSSDTCARTATILSPGISLRKALERLQCNGLKIEFQDYVVDLSEVAPALGEFKLHLKGIKSLGPIPTNIPCDPQTRIGSDGVSRTACVQRPISTWTEEEKANSGVWAIYSNGKYYNLTEYFKDLDDSIRTFDPTNSQKVPMVKGVDSTIWAGDYYDIVYISFKDLLKKEEEKTFGTNPLETQREYKLNTSWDLNSFGNYPYDPEIKSLFLGKLGFGERFELNIKLDSNQYLTPNFGLPITSGTFQYFSDFNYNITNDLKKLSINEAADMEISLGFGGERSDWFHIVKDLDNSNSFKPKNCGRTLDYVNQTYSLCIELPTAHEYVDPSVSLINLYLRPSLNNAYRRTIWPLKYQDVRKMRGELGNTVEIGNTIVKVSKSTGLAEVGENIYILGDSNAYSISSIGAQAADGSYNITINPPIKKFSRKTTEIFVKGTLTSPDVRLSVESGFYSDWNTQVQSAFIPNAWQTKQYLPFELGSSVNCSTNLFHPLNCLGINANLDAINWMGNNNKGVAHWNSWADASNFPTFLSTGLFGFSANTGKVYRLDAAKSDFATSQNTVNINPIAPKVVISGDTALVIYLTKNQANDMGQLFGRYFKVSTGEALTNEFSLSSDITPTTGIGSFAVDVKNSKAAVAIRNTEDPDLHGGYASIYIKFLDMNSLSTSATSQLVARHTTEFIMGSPVTVNVGDTRTIVAWIAAGSPNMQIRTRIYQNSNGSPVTAATTALTFSTAANGFQSFLSSKLQGDIAVFASMGASYSDSYYYGGVSSINITTGTKIKETLLNGGSGIFLTASGYNLDDPEISLCASGDKGFLVWRSPDNNLKAQIITISTGNLSTPIVAYDTGVSKVRCETSGNIGILNYSKGNRIYVRTVDLNTAFARETSPTAIDSMLGAASKKIGNTFVSGSNLISLWEHTEGGKSTIRGRTVSIPTLSPKGPGDFFVSTSNQGNQSLPNIAGNLQDAFVVWYSVDAFLTRIRGLNFNLTSPPGALQYGMNNFFIAPLIERDFTIWTKVTQ</sequence>
<dbReference type="Proteomes" id="UP000231857">
    <property type="component" value="Unassembled WGS sequence"/>
</dbReference>
<evidence type="ECO:0000313" key="3">
    <source>
        <dbReference type="Proteomes" id="UP000231857"/>
    </source>
</evidence>
<evidence type="ECO:0008006" key="4">
    <source>
        <dbReference type="Google" id="ProtNLM"/>
    </source>
</evidence>
<accession>A0ABX4PPW8</accession>
<gene>
    <name evidence="2" type="ORF">CH363_05065</name>
</gene>
<keyword evidence="3" id="KW-1185">Reference proteome</keyword>
<name>A0ABX4PPW8_9LEPT</name>
<reference evidence="2 3" key="1">
    <citation type="submission" date="2017-07" db="EMBL/GenBank/DDBJ databases">
        <title>Leptospira spp. isolated from tropical soils.</title>
        <authorList>
            <person name="Thibeaux R."/>
            <person name="Iraola G."/>
            <person name="Ferres I."/>
            <person name="Bierque E."/>
            <person name="Girault D."/>
            <person name="Soupe-Gilbert M.-E."/>
            <person name="Picardeau M."/>
            <person name="Goarant C."/>
        </authorList>
    </citation>
    <scope>NUCLEOTIDE SEQUENCE [LARGE SCALE GENOMIC DNA]</scope>
    <source>
        <strain evidence="2 3">ATI7-C-A2</strain>
    </source>
</reference>
<evidence type="ECO:0000313" key="2">
    <source>
        <dbReference type="EMBL" id="PKA17048.1"/>
    </source>
</evidence>
<proteinExistence type="predicted"/>
<evidence type="ECO:0000256" key="1">
    <source>
        <dbReference type="SAM" id="MobiDB-lite"/>
    </source>
</evidence>
<organism evidence="2 3">
    <name type="scientific">Leptospira haakeii</name>
    <dbReference type="NCBI Taxonomy" id="2023198"/>
    <lineage>
        <taxon>Bacteria</taxon>
        <taxon>Pseudomonadati</taxon>
        <taxon>Spirochaetota</taxon>
        <taxon>Spirochaetia</taxon>
        <taxon>Leptospirales</taxon>
        <taxon>Leptospiraceae</taxon>
        <taxon>Leptospira</taxon>
    </lineage>
</organism>
<feature type="region of interest" description="Disordered" evidence="1">
    <location>
        <begin position="128"/>
        <end position="152"/>
    </location>
</feature>